<evidence type="ECO:0000256" key="3">
    <source>
        <dbReference type="ARBA" id="ARBA00023295"/>
    </source>
</evidence>
<dbReference type="SUPFAM" id="SSF51445">
    <property type="entry name" value="(Trans)glycosidases"/>
    <property type="match status" value="1"/>
</dbReference>
<dbReference type="EMBL" id="BARS01019880">
    <property type="protein sequence ID" value="GAF95789.1"/>
    <property type="molecule type" value="Genomic_DNA"/>
</dbReference>
<dbReference type="PANTHER" id="PTHR42732">
    <property type="entry name" value="BETA-GALACTOSIDASE"/>
    <property type="match status" value="1"/>
</dbReference>
<dbReference type="InterPro" id="IPR006102">
    <property type="entry name" value="Ig-like_GH2"/>
</dbReference>
<gene>
    <name evidence="6" type="ORF">S01H1_32142</name>
</gene>
<dbReference type="SUPFAM" id="SSF49785">
    <property type="entry name" value="Galactose-binding domain-like"/>
    <property type="match status" value="1"/>
</dbReference>
<evidence type="ECO:0000256" key="2">
    <source>
        <dbReference type="ARBA" id="ARBA00022801"/>
    </source>
</evidence>
<name>X0TRD8_9ZZZZ</name>
<dbReference type="PANTHER" id="PTHR42732:SF1">
    <property type="entry name" value="BETA-MANNOSIDASE"/>
    <property type="match status" value="1"/>
</dbReference>
<sequence>IIAVRVDHSKFADSRWYTGSGIYRHVRLRITDKLRIGHWGTYVTTPEVNEDSAVIRIETKIKNDHDQTRSFSLSSSIMMAEDKIVASLTTQGTLDAQAEQILIQQIKIDNPQLWSIERPFLYTLRSHLKSNAGVVDQTSTSFGIRTLRFDPNEGFFLNDRPVKIKGVCLHHDAGCLGAAVPDKVLERRLRLMKDLGANAIRTSHNPPAPELLDLCDRLGLLVKDEAFDEFTPPKNKWVIGRNFGQPSRFGYGEVFAQWSVIDMEDMVRRDRNHP</sequence>
<dbReference type="Gene3D" id="2.60.40.10">
    <property type="entry name" value="Immunoglobulins"/>
    <property type="match status" value="1"/>
</dbReference>
<dbReference type="SUPFAM" id="SSF49303">
    <property type="entry name" value="beta-Galactosidase/glucuronidase domain"/>
    <property type="match status" value="1"/>
</dbReference>
<dbReference type="Pfam" id="PF02836">
    <property type="entry name" value="Glyco_hydro_2_C"/>
    <property type="match status" value="1"/>
</dbReference>
<keyword evidence="3" id="KW-0326">Glycosidase</keyword>
<dbReference type="PRINTS" id="PR00132">
    <property type="entry name" value="GLHYDRLASE2"/>
</dbReference>
<evidence type="ECO:0000313" key="6">
    <source>
        <dbReference type="EMBL" id="GAF95789.1"/>
    </source>
</evidence>
<proteinExistence type="inferred from homology"/>
<feature type="domain" description="Glycoside hydrolase family 2 immunoglobulin-like beta-sandwich" evidence="4">
    <location>
        <begin position="42"/>
        <end position="145"/>
    </location>
</feature>
<dbReference type="Gene3D" id="3.20.20.80">
    <property type="entry name" value="Glycosidases"/>
    <property type="match status" value="1"/>
</dbReference>
<feature type="non-terminal residue" evidence="6">
    <location>
        <position position="1"/>
    </location>
</feature>
<dbReference type="InterPro" id="IPR013783">
    <property type="entry name" value="Ig-like_fold"/>
</dbReference>
<dbReference type="InterPro" id="IPR036156">
    <property type="entry name" value="Beta-gal/glucu_dom_sf"/>
</dbReference>
<keyword evidence="2" id="KW-0378">Hydrolase</keyword>
<dbReference type="InterPro" id="IPR017853">
    <property type="entry name" value="GH"/>
</dbReference>
<feature type="domain" description="Glycoside hydrolase family 2 catalytic" evidence="5">
    <location>
        <begin position="153"/>
        <end position="274"/>
    </location>
</feature>
<dbReference type="AlphaFoldDB" id="X0TRD8"/>
<comment type="caution">
    <text evidence="6">The sequence shown here is derived from an EMBL/GenBank/DDBJ whole genome shotgun (WGS) entry which is preliminary data.</text>
</comment>
<comment type="similarity">
    <text evidence="1">Belongs to the glycosyl hydrolase 2 family.</text>
</comment>
<dbReference type="GO" id="GO:0005975">
    <property type="term" value="P:carbohydrate metabolic process"/>
    <property type="evidence" value="ECO:0007669"/>
    <property type="project" value="InterPro"/>
</dbReference>
<dbReference type="Gene3D" id="2.60.120.260">
    <property type="entry name" value="Galactose-binding domain-like"/>
    <property type="match status" value="1"/>
</dbReference>
<accession>X0TRD8</accession>
<evidence type="ECO:0000259" key="4">
    <source>
        <dbReference type="Pfam" id="PF00703"/>
    </source>
</evidence>
<evidence type="ECO:0000256" key="1">
    <source>
        <dbReference type="ARBA" id="ARBA00007401"/>
    </source>
</evidence>
<feature type="non-terminal residue" evidence="6">
    <location>
        <position position="274"/>
    </location>
</feature>
<dbReference type="InterPro" id="IPR051913">
    <property type="entry name" value="GH2_Domain-Containing"/>
</dbReference>
<organism evidence="6">
    <name type="scientific">marine sediment metagenome</name>
    <dbReference type="NCBI Taxonomy" id="412755"/>
    <lineage>
        <taxon>unclassified sequences</taxon>
        <taxon>metagenomes</taxon>
        <taxon>ecological metagenomes</taxon>
    </lineage>
</organism>
<protein>
    <recommendedName>
        <fullName evidence="7">Glycoside hydrolase family 2 immunoglobulin-like beta-sandwich domain-containing protein</fullName>
    </recommendedName>
</protein>
<dbReference type="InterPro" id="IPR008979">
    <property type="entry name" value="Galactose-bd-like_sf"/>
</dbReference>
<dbReference type="InterPro" id="IPR006101">
    <property type="entry name" value="Glyco_hydro_2"/>
</dbReference>
<evidence type="ECO:0000259" key="5">
    <source>
        <dbReference type="Pfam" id="PF02836"/>
    </source>
</evidence>
<reference evidence="6" key="1">
    <citation type="journal article" date="2014" name="Front. Microbiol.">
        <title>High frequency of phylogenetically diverse reductive dehalogenase-homologous genes in deep subseafloor sedimentary metagenomes.</title>
        <authorList>
            <person name="Kawai M."/>
            <person name="Futagami T."/>
            <person name="Toyoda A."/>
            <person name="Takaki Y."/>
            <person name="Nishi S."/>
            <person name="Hori S."/>
            <person name="Arai W."/>
            <person name="Tsubouchi T."/>
            <person name="Morono Y."/>
            <person name="Uchiyama I."/>
            <person name="Ito T."/>
            <person name="Fujiyama A."/>
            <person name="Inagaki F."/>
            <person name="Takami H."/>
        </authorList>
    </citation>
    <scope>NUCLEOTIDE SEQUENCE</scope>
    <source>
        <strain evidence="6">Expedition CK06-06</strain>
    </source>
</reference>
<dbReference type="InterPro" id="IPR006103">
    <property type="entry name" value="Glyco_hydro_2_cat"/>
</dbReference>
<dbReference type="Pfam" id="PF00703">
    <property type="entry name" value="Glyco_hydro_2"/>
    <property type="match status" value="1"/>
</dbReference>
<evidence type="ECO:0008006" key="7">
    <source>
        <dbReference type="Google" id="ProtNLM"/>
    </source>
</evidence>
<dbReference type="GO" id="GO:0004553">
    <property type="term" value="F:hydrolase activity, hydrolyzing O-glycosyl compounds"/>
    <property type="evidence" value="ECO:0007669"/>
    <property type="project" value="InterPro"/>
</dbReference>